<proteinExistence type="predicted"/>
<dbReference type="RefSeq" id="WP_058847347.1">
    <property type="nucleotide sequence ID" value="NZ_LOCL01000030.1"/>
</dbReference>
<sequence length="138" mass="14919">MSVCATCLEPGIAEHSKHDCPGPGEITLTRQLGRGLIVQTAPRRARMAVAVLADRGWGLTMIGPDQINIADQVQYQVIAYDAESACLVLELVADWRPVPVAKLSQVEVEEIKSRWRATYGQPGTAHPLIELHDVGPGA</sequence>
<comment type="caution">
    <text evidence="1">The sequence shown here is derived from an EMBL/GenBank/DDBJ whole genome shotgun (WGS) entry which is preliminary data.</text>
</comment>
<dbReference type="STRING" id="1765722.AT728_19005"/>
<evidence type="ECO:0000313" key="1">
    <source>
        <dbReference type="EMBL" id="KUF18438.1"/>
    </source>
</evidence>
<accession>A0A0W7X675</accession>
<evidence type="ECO:0000313" key="2">
    <source>
        <dbReference type="Proteomes" id="UP000054804"/>
    </source>
</evidence>
<reference evidence="1 2" key="1">
    <citation type="submission" date="2015-12" db="EMBL/GenBank/DDBJ databases">
        <title>Draft genome sequence of Streptomyces silvensis ATCC 53525, a producer of novel hormone antagonists.</title>
        <authorList>
            <person name="Johnston C.W."/>
            <person name="Li Y."/>
            <person name="Magarvey N.A."/>
        </authorList>
    </citation>
    <scope>NUCLEOTIDE SEQUENCE [LARGE SCALE GENOMIC DNA]</scope>
    <source>
        <strain evidence="1 2">ATCC 53525</strain>
    </source>
</reference>
<dbReference type="EMBL" id="LOCL01000030">
    <property type="protein sequence ID" value="KUF18438.1"/>
    <property type="molecule type" value="Genomic_DNA"/>
</dbReference>
<gene>
    <name evidence="1" type="ORF">AT728_19005</name>
</gene>
<dbReference type="AlphaFoldDB" id="A0A0W7X675"/>
<name>A0A0W7X675_9ACTN</name>
<keyword evidence="2" id="KW-1185">Reference proteome</keyword>
<organism evidence="1 2">
    <name type="scientific">Streptomyces silvensis</name>
    <dbReference type="NCBI Taxonomy" id="1765722"/>
    <lineage>
        <taxon>Bacteria</taxon>
        <taxon>Bacillati</taxon>
        <taxon>Actinomycetota</taxon>
        <taxon>Actinomycetes</taxon>
        <taxon>Kitasatosporales</taxon>
        <taxon>Streptomycetaceae</taxon>
        <taxon>Streptomyces</taxon>
    </lineage>
</organism>
<dbReference type="Proteomes" id="UP000054804">
    <property type="component" value="Unassembled WGS sequence"/>
</dbReference>
<protein>
    <submittedName>
        <fullName evidence="1">Uncharacterized protein</fullName>
    </submittedName>
</protein>